<keyword evidence="1" id="KW-1133">Transmembrane helix</keyword>
<evidence type="ECO:0000313" key="2">
    <source>
        <dbReference type="EMBL" id="PTB58722.1"/>
    </source>
</evidence>
<accession>A0A2T4ANS5</accession>
<keyword evidence="3" id="KW-1185">Reference proteome</keyword>
<name>A0A2T4ANS5_TRIHA</name>
<dbReference type="GeneID" id="36622607"/>
<dbReference type="EMBL" id="KZ679676">
    <property type="protein sequence ID" value="PTB58722.1"/>
    <property type="molecule type" value="Genomic_DNA"/>
</dbReference>
<organism evidence="2 3">
    <name type="scientific">Trichoderma harzianum CBS 226.95</name>
    <dbReference type="NCBI Taxonomy" id="983964"/>
    <lineage>
        <taxon>Eukaryota</taxon>
        <taxon>Fungi</taxon>
        <taxon>Dikarya</taxon>
        <taxon>Ascomycota</taxon>
        <taxon>Pezizomycotina</taxon>
        <taxon>Sordariomycetes</taxon>
        <taxon>Hypocreomycetidae</taxon>
        <taxon>Hypocreales</taxon>
        <taxon>Hypocreaceae</taxon>
        <taxon>Trichoderma</taxon>
    </lineage>
</organism>
<dbReference type="RefSeq" id="XP_024778399.1">
    <property type="nucleotide sequence ID" value="XM_024914042.1"/>
</dbReference>
<gene>
    <name evidence="2" type="ORF">M431DRAFT_284561</name>
</gene>
<evidence type="ECO:0000313" key="3">
    <source>
        <dbReference type="Proteomes" id="UP000241690"/>
    </source>
</evidence>
<dbReference type="AlphaFoldDB" id="A0A2T4ANS5"/>
<proteinExistence type="predicted"/>
<sequence length="107" mass="12470">MKGGEEGYSFLLPCLFFSLFFLFLFFFSFSDKCFILLLTTRAYSCRRIEGTRYTKHFPDIGRVVGGDGFFFYECNMSGYTAFPPPHYVFPFHMGILVFLNHPALFYG</sequence>
<reference evidence="2 3" key="1">
    <citation type="submission" date="2016-07" db="EMBL/GenBank/DDBJ databases">
        <title>Multiple horizontal gene transfer events from other fungi enriched the ability of initially mycotrophic Trichoderma (Ascomycota) to feed on dead plant biomass.</title>
        <authorList>
            <consortium name="DOE Joint Genome Institute"/>
            <person name="Aerts A."/>
            <person name="Atanasova L."/>
            <person name="Chenthamara K."/>
            <person name="Zhang J."/>
            <person name="Grujic M."/>
            <person name="Henrissat B."/>
            <person name="Kuo A."/>
            <person name="Salamov A."/>
            <person name="Lipzen A."/>
            <person name="Labutti K."/>
            <person name="Barry K."/>
            <person name="Miao Y."/>
            <person name="Rahimi M.J."/>
            <person name="Shen Q."/>
            <person name="Grigoriev I.V."/>
            <person name="Kubicek C.P."/>
            <person name="Druzhinina I.S."/>
        </authorList>
    </citation>
    <scope>NUCLEOTIDE SEQUENCE [LARGE SCALE GENOMIC DNA]</scope>
    <source>
        <strain evidence="2 3">CBS 226.95</strain>
    </source>
</reference>
<feature type="transmembrane region" description="Helical" evidence="1">
    <location>
        <begin position="7"/>
        <end position="29"/>
    </location>
</feature>
<protein>
    <submittedName>
        <fullName evidence="2">Uncharacterized protein</fullName>
    </submittedName>
</protein>
<dbReference type="Proteomes" id="UP000241690">
    <property type="component" value="Unassembled WGS sequence"/>
</dbReference>
<keyword evidence="1" id="KW-0812">Transmembrane</keyword>
<evidence type="ECO:0000256" key="1">
    <source>
        <dbReference type="SAM" id="Phobius"/>
    </source>
</evidence>
<keyword evidence="1" id="KW-0472">Membrane</keyword>